<dbReference type="AlphaFoldDB" id="A0A7D9I150"/>
<accession>A0A7D9I150</accession>
<keyword evidence="3" id="KW-1185">Reference proteome</keyword>
<gene>
    <name evidence="2" type="ORF">PACLA_8A048410</name>
</gene>
<dbReference type="InterPro" id="IPR013158">
    <property type="entry name" value="AID"/>
</dbReference>
<comment type="caution">
    <text evidence="2">The sequence shown here is derived from an EMBL/GenBank/DDBJ whole genome shotgun (WGS) entry which is preliminary data.</text>
</comment>
<dbReference type="Pfam" id="PF08210">
    <property type="entry name" value="APOBEC_N"/>
    <property type="match status" value="1"/>
</dbReference>
<dbReference type="GO" id="GO:0008270">
    <property type="term" value="F:zinc ion binding"/>
    <property type="evidence" value="ECO:0007669"/>
    <property type="project" value="InterPro"/>
</dbReference>
<dbReference type="GO" id="GO:0016814">
    <property type="term" value="F:hydrolase activity, acting on carbon-nitrogen (but not peptide) bonds, in cyclic amidines"/>
    <property type="evidence" value="ECO:0007669"/>
    <property type="project" value="InterPro"/>
</dbReference>
<organism evidence="2 3">
    <name type="scientific">Paramuricea clavata</name>
    <name type="common">Red gorgonian</name>
    <name type="synonym">Violescent sea-whip</name>
    <dbReference type="NCBI Taxonomy" id="317549"/>
    <lineage>
        <taxon>Eukaryota</taxon>
        <taxon>Metazoa</taxon>
        <taxon>Cnidaria</taxon>
        <taxon>Anthozoa</taxon>
        <taxon>Octocorallia</taxon>
        <taxon>Malacalcyonacea</taxon>
        <taxon>Plexauridae</taxon>
        <taxon>Paramuricea</taxon>
    </lineage>
</organism>
<proteinExistence type="predicted"/>
<dbReference type="OrthoDB" id="5956634at2759"/>
<dbReference type="Proteomes" id="UP001152795">
    <property type="component" value="Unassembled WGS sequence"/>
</dbReference>
<feature type="domain" description="Activation-induced cytidine deaminase AID" evidence="1">
    <location>
        <begin position="318"/>
        <end position="450"/>
    </location>
</feature>
<evidence type="ECO:0000259" key="1">
    <source>
        <dbReference type="Pfam" id="PF08210"/>
    </source>
</evidence>
<reference evidence="2" key="1">
    <citation type="submission" date="2020-04" db="EMBL/GenBank/DDBJ databases">
        <authorList>
            <person name="Alioto T."/>
            <person name="Alioto T."/>
            <person name="Gomez Garrido J."/>
        </authorList>
    </citation>
    <scope>NUCLEOTIDE SEQUENCE</scope>
    <source>
        <strain evidence="2">A484AB</strain>
    </source>
</reference>
<evidence type="ECO:0000313" key="3">
    <source>
        <dbReference type="Proteomes" id="UP001152795"/>
    </source>
</evidence>
<evidence type="ECO:0000313" key="2">
    <source>
        <dbReference type="EMBL" id="CAB3995802.1"/>
    </source>
</evidence>
<sequence length="492" mass="55724">MAEAQNEAPTLSPSTTNDSNLSDSLFKNGSDFKWDGTFEKLKSFVKTTLSLNGIWSSPKANTEKFTTKSKMNHFSITITFHSTTKTLQIQGKKKDSETLKKHLLKLVMAKNPREPANDECSRECSLVVQSVGTSSSSEIESLDGDENKCNGQCSEIYPIQNEHIKQRVGILGSKDQFCAAFYHVHKWGTRKRFCLDKDNCIIAQKKKKRIKNFEDDVKKFGGKAKKCVKESDQLVTELKELAKKPKRSYQEANEEFVERAIQFAQKAEKPPDEKTLEQFRKTARKAVYAWCVQAKTVVAVVKFEKDKNILYEARYTNCGEEQKQKHAEDFFKEDIEKGELGKKVEANPNGTITLYLTIQPCNKSTSIKGTANTPAEKTCCKTLTTIVNKILPPEIKLCVKAANTCRLSLTKEKDPDDETLRKNAVDGIKMLMQVGVDVSGMTKEDWDYLLAMTNPDVPRQYDARRKDLDKSVQETFTGVKDQLKKQSRTKKS</sequence>
<dbReference type="EMBL" id="CACRXK020002732">
    <property type="protein sequence ID" value="CAB3995802.1"/>
    <property type="molecule type" value="Genomic_DNA"/>
</dbReference>
<dbReference type="Gene3D" id="3.40.140.10">
    <property type="entry name" value="Cytidine Deaminase, domain 2"/>
    <property type="match status" value="1"/>
</dbReference>
<name>A0A7D9I150_PARCT</name>
<protein>
    <recommendedName>
        <fullName evidence="1">Activation-induced cytidine deaminase AID domain-containing protein</fullName>
    </recommendedName>
</protein>